<dbReference type="Proteomes" id="UP000654075">
    <property type="component" value="Unassembled WGS sequence"/>
</dbReference>
<gene>
    <name evidence="2" type="ORF">PGLA1383_LOCUS17200</name>
</gene>
<evidence type="ECO:0000313" key="3">
    <source>
        <dbReference type="Proteomes" id="UP000654075"/>
    </source>
</evidence>
<protein>
    <submittedName>
        <fullName evidence="2">Uncharacterized protein</fullName>
    </submittedName>
</protein>
<accession>A0A813EEU8</accession>
<dbReference type="EMBL" id="CAJNNV010010581">
    <property type="protein sequence ID" value="CAE8598801.1"/>
    <property type="molecule type" value="Genomic_DNA"/>
</dbReference>
<feature type="region of interest" description="Disordered" evidence="1">
    <location>
        <begin position="1"/>
        <end position="46"/>
    </location>
</feature>
<feature type="compositionally biased region" description="Low complexity" evidence="1">
    <location>
        <begin position="7"/>
        <end position="17"/>
    </location>
</feature>
<sequence length="220" mass="24032">MQECQLSSSSASSNSSSQGDGSLFAGSPQQHDLVPAETSHGGQGGRALIRTKPEAQLELQVIERQRRFVGGMQFHLASCLRKLEEQEQQLLERLAPPSLQWGGPPDRTPGRRRNGTLPEPQTPELRHLLALDPLAHLASPMTPLQLDDEAPGIFDEVSAGVPLAQQFDHFARSIYPTGTIQSLTPSFAKTSQKSKRSSLAYRGFCILSTRPSQSMIEYSA</sequence>
<reference evidence="2" key="1">
    <citation type="submission" date="2021-02" db="EMBL/GenBank/DDBJ databases">
        <authorList>
            <person name="Dougan E. K."/>
            <person name="Rhodes N."/>
            <person name="Thang M."/>
            <person name="Chan C."/>
        </authorList>
    </citation>
    <scope>NUCLEOTIDE SEQUENCE</scope>
</reference>
<feature type="region of interest" description="Disordered" evidence="1">
    <location>
        <begin position="93"/>
        <end position="121"/>
    </location>
</feature>
<evidence type="ECO:0000256" key="1">
    <source>
        <dbReference type="SAM" id="MobiDB-lite"/>
    </source>
</evidence>
<organism evidence="2 3">
    <name type="scientific">Polarella glacialis</name>
    <name type="common">Dinoflagellate</name>
    <dbReference type="NCBI Taxonomy" id="89957"/>
    <lineage>
        <taxon>Eukaryota</taxon>
        <taxon>Sar</taxon>
        <taxon>Alveolata</taxon>
        <taxon>Dinophyceae</taxon>
        <taxon>Suessiales</taxon>
        <taxon>Suessiaceae</taxon>
        <taxon>Polarella</taxon>
    </lineage>
</organism>
<dbReference type="AlphaFoldDB" id="A0A813EEU8"/>
<keyword evidence="3" id="KW-1185">Reference proteome</keyword>
<evidence type="ECO:0000313" key="2">
    <source>
        <dbReference type="EMBL" id="CAE8598801.1"/>
    </source>
</evidence>
<name>A0A813EEU8_POLGL</name>
<comment type="caution">
    <text evidence="2">The sequence shown here is derived from an EMBL/GenBank/DDBJ whole genome shotgun (WGS) entry which is preliminary data.</text>
</comment>
<proteinExistence type="predicted"/>